<dbReference type="EMBL" id="CATQJL010000223">
    <property type="protein sequence ID" value="CAJ0597501.1"/>
    <property type="molecule type" value="Genomic_DNA"/>
</dbReference>
<dbReference type="AlphaFoldDB" id="A0AA36M4H6"/>
<protein>
    <submittedName>
        <fullName evidence="1">Uncharacterized protein</fullName>
    </submittedName>
</protein>
<keyword evidence="2" id="KW-1185">Reference proteome</keyword>
<accession>A0AA36M4H6</accession>
<evidence type="ECO:0000313" key="1">
    <source>
        <dbReference type="EMBL" id="CAJ0597501.1"/>
    </source>
</evidence>
<dbReference type="Proteomes" id="UP001176961">
    <property type="component" value="Unassembled WGS sequence"/>
</dbReference>
<name>A0AA36M4H6_CYLNA</name>
<organism evidence="1 2">
    <name type="scientific">Cylicocyclus nassatus</name>
    <name type="common">Nematode worm</name>
    <dbReference type="NCBI Taxonomy" id="53992"/>
    <lineage>
        <taxon>Eukaryota</taxon>
        <taxon>Metazoa</taxon>
        <taxon>Ecdysozoa</taxon>
        <taxon>Nematoda</taxon>
        <taxon>Chromadorea</taxon>
        <taxon>Rhabditida</taxon>
        <taxon>Rhabditina</taxon>
        <taxon>Rhabditomorpha</taxon>
        <taxon>Strongyloidea</taxon>
        <taxon>Strongylidae</taxon>
        <taxon>Cylicocyclus</taxon>
    </lineage>
</organism>
<evidence type="ECO:0000313" key="2">
    <source>
        <dbReference type="Proteomes" id="UP001176961"/>
    </source>
</evidence>
<reference evidence="1" key="1">
    <citation type="submission" date="2023-07" db="EMBL/GenBank/DDBJ databases">
        <authorList>
            <consortium name="CYATHOMIX"/>
        </authorList>
    </citation>
    <scope>NUCLEOTIDE SEQUENCE</scope>
    <source>
        <strain evidence="1">N/A</strain>
    </source>
</reference>
<gene>
    <name evidence="1" type="ORF">CYNAS_LOCUS9484</name>
</gene>
<comment type="caution">
    <text evidence="1">The sequence shown here is derived from an EMBL/GenBank/DDBJ whole genome shotgun (WGS) entry which is preliminary data.</text>
</comment>
<sequence length="192" mass="22124">MATLAYSVGKRMFETKPSTMNAENTTNEYVDFDTSDETETKTGIVADDTGSEVIRRLTTIETKLAVIEERLSRVENIEEMLTEILSRLPETETGRICYTHTTPEFVAELRTLKGANVTQFALDLEAEIYKSDSLELDLPVGRRKKTKDRVLFLKQCVNEYYSVPPHLKKATWNKVRESLDSRVRRRKRLQNV</sequence>
<proteinExistence type="predicted"/>